<evidence type="ECO:0000259" key="1">
    <source>
        <dbReference type="Pfam" id="PF26215"/>
    </source>
</evidence>
<dbReference type="EMBL" id="KL367573">
    <property type="protein sequence ID" value="KFD63473.1"/>
    <property type="molecule type" value="Genomic_DNA"/>
</dbReference>
<accession>A0A085N1X7</accession>
<dbReference type="Proteomes" id="UP000030758">
    <property type="component" value="Unassembled WGS sequence"/>
</dbReference>
<feature type="domain" description="Helix-turn-helix" evidence="1">
    <location>
        <begin position="85"/>
        <end position="142"/>
    </location>
</feature>
<protein>
    <recommendedName>
        <fullName evidence="1">Helix-turn-helix domain-containing protein</fullName>
    </recommendedName>
</protein>
<dbReference type="AlphaFoldDB" id="A0A085N1X7"/>
<reference evidence="3 4" key="1">
    <citation type="journal article" date="2014" name="Nat. Genet.">
        <title>Genome and transcriptome of the porcine whipworm Trichuris suis.</title>
        <authorList>
            <person name="Jex A.R."/>
            <person name="Nejsum P."/>
            <person name="Schwarz E.M."/>
            <person name="Hu L."/>
            <person name="Young N.D."/>
            <person name="Hall R.S."/>
            <person name="Korhonen P.K."/>
            <person name="Liao S."/>
            <person name="Thamsborg S."/>
            <person name="Xia J."/>
            <person name="Xu P."/>
            <person name="Wang S."/>
            <person name="Scheerlinck J.P."/>
            <person name="Hofmann A."/>
            <person name="Sternberg P.W."/>
            <person name="Wang J."/>
            <person name="Gasser R.B."/>
        </authorList>
    </citation>
    <scope>NUCLEOTIDE SEQUENCE [LARGE SCALE GENOMIC DNA]</scope>
    <source>
        <strain evidence="3">DCEP-RM93F</strain>
        <strain evidence="2">DCEP-RM93M</strain>
    </source>
</reference>
<dbReference type="Proteomes" id="UP000030764">
    <property type="component" value="Unassembled WGS sequence"/>
</dbReference>
<dbReference type="InterPro" id="IPR058912">
    <property type="entry name" value="HTH_animal"/>
</dbReference>
<gene>
    <name evidence="2" type="ORF">M513_08572</name>
    <name evidence="3" type="ORF">M514_08572</name>
</gene>
<evidence type="ECO:0000313" key="2">
    <source>
        <dbReference type="EMBL" id="KFD50504.1"/>
    </source>
</evidence>
<evidence type="ECO:0000313" key="3">
    <source>
        <dbReference type="EMBL" id="KFD63473.1"/>
    </source>
</evidence>
<dbReference type="Pfam" id="PF26215">
    <property type="entry name" value="HTH_animal"/>
    <property type="match status" value="1"/>
</dbReference>
<dbReference type="PANTHER" id="PTHR21301:SF11">
    <property type="entry name" value="GIY-YIG DOMAIN-CONTAINING PROTEIN"/>
    <property type="match status" value="1"/>
</dbReference>
<organism evidence="3">
    <name type="scientific">Trichuris suis</name>
    <name type="common">pig whipworm</name>
    <dbReference type="NCBI Taxonomy" id="68888"/>
    <lineage>
        <taxon>Eukaryota</taxon>
        <taxon>Metazoa</taxon>
        <taxon>Ecdysozoa</taxon>
        <taxon>Nematoda</taxon>
        <taxon>Enoplea</taxon>
        <taxon>Dorylaimia</taxon>
        <taxon>Trichinellida</taxon>
        <taxon>Trichuridae</taxon>
        <taxon>Trichuris</taxon>
    </lineage>
</organism>
<dbReference type="PANTHER" id="PTHR21301">
    <property type="entry name" value="REVERSE TRANSCRIPTASE"/>
    <property type="match status" value="1"/>
</dbReference>
<sequence length="212" mass="23985">MFLEPVRDCVPSFAYFGRSALAVDPVNRTRRSTEADYETEVFPGTILFTMGIEQHGRLPFLDTPLIQKGANLSSHAYGKPTNTVQFIHYTSNHPLGVKRGLIIGTVDRAYYLCDPQNLERELRYIKTILCPNGYPHHIIDSTLARRVQHLNNNGHAPPPILDRTIIVSLPFYPGISDKIQSLSRVRGFVVRLCIVGFPLELHLFARRNYPGT</sequence>
<dbReference type="EMBL" id="KL363252">
    <property type="protein sequence ID" value="KFD50504.1"/>
    <property type="molecule type" value="Genomic_DNA"/>
</dbReference>
<proteinExistence type="predicted"/>
<evidence type="ECO:0000313" key="4">
    <source>
        <dbReference type="Proteomes" id="UP000030764"/>
    </source>
</evidence>
<keyword evidence="4" id="KW-1185">Reference proteome</keyword>
<name>A0A085N1X7_9BILA</name>